<reference evidence="2 3" key="1">
    <citation type="submission" date="2016-01" db="EMBL/GenBank/DDBJ databases">
        <title>High potential of lignocellulose degradation of a new Verrucomicrobia species.</title>
        <authorList>
            <person name="Wang Y."/>
            <person name="Shi Y."/>
            <person name="Qiu Z."/>
            <person name="Liu S."/>
            <person name="Yang H."/>
        </authorList>
    </citation>
    <scope>NUCLEOTIDE SEQUENCE [LARGE SCALE GENOMIC DNA]</scope>
    <source>
        <strain evidence="2 3">TSB47</strain>
    </source>
</reference>
<protein>
    <submittedName>
        <fullName evidence="2">Uncharacterized protein</fullName>
    </submittedName>
</protein>
<accession>A0A178INS5</accession>
<dbReference type="STRING" id="1184151.AW736_02930"/>
<name>A0A178INS5_9BACT</name>
<comment type="caution">
    <text evidence="2">The sequence shown here is derived from an EMBL/GenBank/DDBJ whole genome shotgun (WGS) entry which is preliminary data.</text>
</comment>
<evidence type="ECO:0000313" key="2">
    <source>
        <dbReference type="EMBL" id="OAM91428.1"/>
    </source>
</evidence>
<gene>
    <name evidence="2" type="ORF">AW736_02930</name>
</gene>
<feature type="region of interest" description="Disordered" evidence="1">
    <location>
        <begin position="1"/>
        <end position="25"/>
    </location>
</feature>
<evidence type="ECO:0000313" key="3">
    <source>
        <dbReference type="Proteomes" id="UP000078486"/>
    </source>
</evidence>
<evidence type="ECO:0000256" key="1">
    <source>
        <dbReference type="SAM" id="MobiDB-lite"/>
    </source>
</evidence>
<feature type="region of interest" description="Disordered" evidence="1">
    <location>
        <begin position="189"/>
        <end position="213"/>
    </location>
</feature>
<dbReference type="RefSeq" id="WP_068768781.1">
    <property type="nucleotide sequence ID" value="NZ_CP109796.1"/>
</dbReference>
<feature type="compositionally biased region" description="Basic and acidic residues" evidence="1">
    <location>
        <begin position="195"/>
        <end position="213"/>
    </location>
</feature>
<dbReference type="Proteomes" id="UP000078486">
    <property type="component" value="Unassembled WGS sequence"/>
</dbReference>
<dbReference type="EMBL" id="LRRQ01000027">
    <property type="protein sequence ID" value="OAM91428.1"/>
    <property type="molecule type" value="Genomic_DNA"/>
</dbReference>
<organism evidence="2 3">
    <name type="scientific">Termitidicoccus mucosus</name>
    <dbReference type="NCBI Taxonomy" id="1184151"/>
    <lineage>
        <taxon>Bacteria</taxon>
        <taxon>Pseudomonadati</taxon>
        <taxon>Verrucomicrobiota</taxon>
        <taxon>Opitutia</taxon>
        <taxon>Opitutales</taxon>
        <taxon>Opitutaceae</taxon>
        <taxon>Termitidicoccus</taxon>
    </lineage>
</organism>
<dbReference type="AlphaFoldDB" id="A0A178INS5"/>
<proteinExistence type="predicted"/>
<keyword evidence="3" id="KW-1185">Reference proteome</keyword>
<sequence>MRKTANAPVLTSPGPQDATATSDPNPGFRMSLDLALARIEFHHKVPIPSHVVAVLHQKGLVIITATGTLERTEDGNHRFYWGNSQNFKKGRESPAKTFRRLCDNLHKKIQEMCEKDPQSLIDQYNYHKSLGLTGEQALQSTTIATLHQFYNTIGFHPHAQNIQRMRQYLKPAAPGTEKDTDITQNIIREFNAAEPQKETGEPLETREEFPIDE</sequence>